<feature type="transmembrane region" description="Helical" evidence="1">
    <location>
        <begin position="165"/>
        <end position="187"/>
    </location>
</feature>
<feature type="transmembrane region" description="Helical" evidence="1">
    <location>
        <begin position="129"/>
        <end position="145"/>
    </location>
</feature>
<comment type="caution">
    <text evidence="2">The sequence shown here is derived from an EMBL/GenBank/DDBJ whole genome shotgun (WGS) entry which is preliminary data.</text>
</comment>
<keyword evidence="1" id="KW-0472">Membrane</keyword>
<dbReference type="EMBL" id="JAPFFF010000019">
    <property type="protein sequence ID" value="KAK8858008.1"/>
    <property type="molecule type" value="Genomic_DNA"/>
</dbReference>
<evidence type="ECO:0008006" key="4">
    <source>
        <dbReference type="Google" id="ProtNLM"/>
    </source>
</evidence>
<evidence type="ECO:0000256" key="1">
    <source>
        <dbReference type="SAM" id="Phobius"/>
    </source>
</evidence>
<accession>A0ABR2I643</accession>
<proteinExistence type="predicted"/>
<evidence type="ECO:0000313" key="2">
    <source>
        <dbReference type="EMBL" id="KAK8858008.1"/>
    </source>
</evidence>
<gene>
    <name evidence="2" type="ORF">M9Y10_013108</name>
</gene>
<protein>
    <recommendedName>
        <fullName evidence="4">Rab-GAP TBC domain-containing protein</fullName>
    </recommendedName>
</protein>
<evidence type="ECO:0000313" key="3">
    <source>
        <dbReference type="Proteomes" id="UP001470230"/>
    </source>
</evidence>
<keyword evidence="1" id="KW-0812">Transmembrane</keyword>
<keyword evidence="3" id="KW-1185">Reference proteome</keyword>
<dbReference type="Proteomes" id="UP001470230">
    <property type="component" value="Unassembled WGS sequence"/>
</dbReference>
<name>A0ABR2I643_9EUKA</name>
<keyword evidence="1" id="KW-1133">Transmembrane helix</keyword>
<reference evidence="2 3" key="1">
    <citation type="submission" date="2024-04" db="EMBL/GenBank/DDBJ databases">
        <title>Tritrichomonas musculus Genome.</title>
        <authorList>
            <person name="Alves-Ferreira E."/>
            <person name="Grigg M."/>
            <person name="Lorenzi H."/>
            <person name="Galac M."/>
        </authorList>
    </citation>
    <scope>NUCLEOTIDE SEQUENCE [LARGE SCALE GENOMIC DNA]</scope>
    <source>
        <strain evidence="2 3">EAF2021</strain>
    </source>
</reference>
<organism evidence="2 3">
    <name type="scientific">Tritrichomonas musculus</name>
    <dbReference type="NCBI Taxonomy" id="1915356"/>
    <lineage>
        <taxon>Eukaryota</taxon>
        <taxon>Metamonada</taxon>
        <taxon>Parabasalia</taxon>
        <taxon>Tritrichomonadida</taxon>
        <taxon>Tritrichomonadidae</taxon>
        <taxon>Tritrichomonas</taxon>
    </lineage>
</organism>
<sequence length="700" mass="82218">MSISDQNDDFLKKYQEIQAKLSEIDNFFSSDAPKNLSNQMLNNYEVLQRVARANYVKIFSFDRYHPLPLTEDQIIESFVKNDVKMINLAPSPTVFQTTSSCIKYIYQKNLSGKLAQYTYSFFKKQPEDLPIFAYITFPSLYGFFLSEDHSKYAYDFLSSLLGMDIVFFLPFFVAYLTSAHVFVEIFWHQFFGLVDLKDRLKPSIAQLYEFLLQALQYSINYLTPFHVLICIQFLPLDKSLFFDCFFRRFLLSTFNAWISYNPGVSSSKVTAEDLDALFSFFVDNPDGIKLEDIEKIFYQNTFSINELYSFVKNSSEPNLTYLLSPKELKIISQLFHQVPELSKVIFDYENFKDVNYNSFVAGSFVVYHEDKSKKEGENFYLIYNGDESAARAKELIEAGEKSKTLENERNWNTIKQICIFDYNVDPYKTLMTCELIDENDNIYEKMAKKKVLKKSSPSLKQYALGILQKMVVDKQVYFETFWAKQIFAKMVDNMRIKLIRYGEIMEELIIPKLKNKDVLLDPKVFPTNIIRTEMVETEDCSKQSFIDCQKNFFESLKHYRTQNPKFSSFLMSRDSFFMPLIIILEKTDELSLGDRFFLLYNIYSQIAILTQPIGREKIFDDPLTCSNALFAYLLVRADFRSFIRTYINVCAFKNKHREKFQMLPPDMIEKWNSIQSFVISVIQDEDFDPQSKLTILTFSK</sequence>